<dbReference type="PROSITE" id="PS51257">
    <property type="entry name" value="PROKAR_LIPOPROTEIN"/>
    <property type="match status" value="1"/>
</dbReference>
<protein>
    <submittedName>
        <fullName evidence="1">Uncharacterized protein</fullName>
    </submittedName>
</protein>
<proteinExistence type="predicted"/>
<sequence>MRRLARLWHAHPLLVLAFLAACLLFAGFLIRLLLLAPHWHPDGPPPPLAGWMTPRFIIHAYHLPPEDLGAILGLDRGEKPRATLDQIAAEQGVPLADLLARIAAVIAAQPPQ</sequence>
<dbReference type="OrthoDB" id="159440at2"/>
<reference evidence="1 2" key="1">
    <citation type="submission" date="2016-10" db="EMBL/GenBank/DDBJ databases">
        <authorList>
            <person name="de Groot N.N."/>
        </authorList>
    </citation>
    <scope>NUCLEOTIDE SEQUENCE [LARGE SCALE GENOMIC DNA]</scope>
    <source>
        <strain evidence="1 2">DSM 3857</strain>
    </source>
</reference>
<accession>A0A1H8BAB6</accession>
<organism evidence="1 2">
    <name type="scientific">Gemmobacter aquatilis</name>
    <dbReference type="NCBI Taxonomy" id="933059"/>
    <lineage>
        <taxon>Bacteria</taxon>
        <taxon>Pseudomonadati</taxon>
        <taxon>Pseudomonadota</taxon>
        <taxon>Alphaproteobacteria</taxon>
        <taxon>Rhodobacterales</taxon>
        <taxon>Paracoccaceae</taxon>
        <taxon>Gemmobacter</taxon>
    </lineage>
</organism>
<name>A0A1H8BAB6_9RHOB</name>
<evidence type="ECO:0000313" key="1">
    <source>
        <dbReference type="EMBL" id="SEM79034.1"/>
    </source>
</evidence>
<dbReference type="AlphaFoldDB" id="A0A1H8BAB6"/>
<evidence type="ECO:0000313" key="2">
    <source>
        <dbReference type="Proteomes" id="UP000198761"/>
    </source>
</evidence>
<dbReference type="EMBL" id="FOCE01000002">
    <property type="protein sequence ID" value="SEM79034.1"/>
    <property type="molecule type" value="Genomic_DNA"/>
</dbReference>
<dbReference type="RefSeq" id="WP_091297462.1">
    <property type="nucleotide sequence ID" value="NZ_FOCE01000002.1"/>
</dbReference>
<dbReference type="Proteomes" id="UP000198761">
    <property type="component" value="Unassembled WGS sequence"/>
</dbReference>
<dbReference type="STRING" id="933059.SAMN04488103_10285"/>
<keyword evidence="2" id="KW-1185">Reference proteome</keyword>
<gene>
    <name evidence="1" type="ORF">SAMN04488103_10285</name>
</gene>